<dbReference type="PIRSF" id="PIRSF016020">
    <property type="entry name" value="PHexose_mutarotase"/>
    <property type="match status" value="1"/>
</dbReference>
<proteinExistence type="inferred from homology"/>
<dbReference type="CDD" id="cd09020">
    <property type="entry name" value="D-hex-6-P-epi_like"/>
    <property type="match status" value="1"/>
</dbReference>
<gene>
    <name evidence="7" type="ORF">H9932_09385</name>
</gene>
<feature type="region of interest" description="Disordered" evidence="6">
    <location>
        <begin position="1"/>
        <end position="26"/>
    </location>
</feature>
<feature type="active site" evidence="5">
    <location>
        <position position="285"/>
    </location>
</feature>
<dbReference type="InterPro" id="IPR014718">
    <property type="entry name" value="GH-type_carb-bd"/>
</dbReference>
<dbReference type="Proteomes" id="UP000823854">
    <property type="component" value="Unassembled WGS sequence"/>
</dbReference>
<reference evidence="7" key="2">
    <citation type="submission" date="2021-04" db="EMBL/GenBank/DDBJ databases">
        <authorList>
            <person name="Gilroy R."/>
        </authorList>
    </citation>
    <scope>NUCLEOTIDE SEQUENCE</scope>
    <source>
        <strain evidence="7">CHK130-7132</strain>
    </source>
</reference>
<organism evidence="7 8">
    <name type="scientific">Candidatus Brachybacterium intestinipullorum</name>
    <dbReference type="NCBI Taxonomy" id="2838512"/>
    <lineage>
        <taxon>Bacteria</taxon>
        <taxon>Bacillati</taxon>
        <taxon>Actinomycetota</taxon>
        <taxon>Actinomycetes</taxon>
        <taxon>Micrococcales</taxon>
        <taxon>Dermabacteraceae</taxon>
        <taxon>Brachybacterium</taxon>
    </lineage>
</organism>
<dbReference type="Pfam" id="PF01263">
    <property type="entry name" value="Aldose_epim"/>
    <property type="match status" value="1"/>
</dbReference>
<dbReference type="EC" id="5.1.3.15" evidence="4"/>
<accession>A0A9D2Q036</accession>
<dbReference type="GO" id="GO:0005975">
    <property type="term" value="P:carbohydrate metabolic process"/>
    <property type="evidence" value="ECO:0007669"/>
    <property type="project" value="InterPro"/>
</dbReference>
<evidence type="ECO:0000313" key="7">
    <source>
        <dbReference type="EMBL" id="HJC69871.1"/>
    </source>
</evidence>
<evidence type="ECO:0000256" key="3">
    <source>
        <dbReference type="ARBA" id="ARBA00023235"/>
    </source>
</evidence>
<comment type="catalytic activity">
    <reaction evidence="1">
        <text>alpha-D-glucose 6-phosphate = beta-D-glucose 6-phosphate</text>
        <dbReference type="Rhea" id="RHEA:16249"/>
        <dbReference type="ChEBI" id="CHEBI:58225"/>
        <dbReference type="ChEBI" id="CHEBI:58247"/>
        <dbReference type="EC" id="5.1.3.15"/>
    </reaction>
</comment>
<name>A0A9D2Q036_9MICO</name>
<evidence type="ECO:0000256" key="1">
    <source>
        <dbReference type="ARBA" id="ARBA00001096"/>
    </source>
</evidence>
<dbReference type="InterPro" id="IPR011013">
    <property type="entry name" value="Gal_mutarotase_sf_dom"/>
</dbReference>
<dbReference type="AlphaFoldDB" id="A0A9D2Q036"/>
<dbReference type="PANTHER" id="PTHR11122:SF13">
    <property type="entry name" value="GLUCOSE-6-PHOSPHATE 1-EPIMERASE"/>
    <property type="match status" value="1"/>
</dbReference>
<evidence type="ECO:0000256" key="4">
    <source>
        <dbReference type="PIRNR" id="PIRNR016020"/>
    </source>
</evidence>
<comment type="similarity">
    <text evidence="2 4">Belongs to the glucose-6-phosphate 1-epimerase family.</text>
</comment>
<dbReference type="EMBL" id="DWWC01000193">
    <property type="protein sequence ID" value="HJC69871.1"/>
    <property type="molecule type" value="Genomic_DNA"/>
</dbReference>
<dbReference type="SUPFAM" id="SSF74650">
    <property type="entry name" value="Galactose mutarotase-like"/>
    <property type="match status" value="1"/>
</dbReference>
<evidence type="ECO:0000256" key="2">
    <source>
        <dbReference type="ARBA" id="ARBA00005866"/>
    </source>
</evidence>
<sequence length="312" mass="33054">MSIDPQSPTPEGSASEQGAPQDPAARDAAVPLPEGVVLGTAHGVDALLVDTPAASGTLLLDGAHLISFVPAGGEDLLWLSPTSEFGPGVAVRGGIPLVGPWFGPGRDLARTVKHGWLRNVRWDLVSARREGDEVELVLRTPQDALAVRAEAVFRLGAQLDVDLTLTAGQRPIELEAALHTYLAVGDVREIEIHGLEGANLLDNTRGLAADVMPSEPLRLTGSTDRIVERAGEVAVVDGSARGGGRRVVSVPRGTSRTVVWNPWEELVTSMADIPDEAWPQFVCIEPAVAKDGFVPLEPGQSHRIGITYRIEA</sequence>
<feature type="compositionally biased region" description="Polar residues" evidence="6">
    <location>
        <begin position="1"/>
        <end position="18"/>
    </location>
</feature>
<reference evidence="7" key="1">
    <citation type="journal article" date="2021" name="PeerJ">
        <title>Extensive microbial diversity within the chicken gut microbiome revealed by metagenomics and culture.</title>
        <authorList>
            <person name="Gilroy R."/>
            <person name="Ravi A."/>
            <person name="Getino M."/>
            <person name="Pursley I."/>
            <person name="Horton D.L."/>
            <person name="Alikhan N.F."/>
            <person name="Baker D."/>
            <person name="Gharbi K."/>
            <person name="Hall N."/>
            <person name="Watson M."/>
            <person name="Adriaenssens E.M."/>
            <person name="Foster-Nyarko E."/>
            <person name="Jarju S."/>
            <person name="Secka A."/>
            <person name="Antonio M."/>
            <person name="Oren A."/>
            <person name="Chaudhuri R.R."/>
            <person name="La Ragione R."/>
            <person name="Hildebrand F."/>
            <person name="Pallen M.J."/>
        </authorList>
    </citation>
    <scope>NUCLEOTIDE SEQUENCE</scope>
    <source>
        <strain evidence="7">CHK130-7132</strain>
    </source>
</reference>
<evidence type="ECO:0000256" key="5">
    <source>
        <dbReference type="PIRSR" id="PIRSR016020-1"/>
    </source>
</evidence>
<dbReference type="Gene3D" id="2.70.98.10">
    <property type="match status" value="1"/>
</dbReference>
<dbReference type="InterPro" id="IPR025532">
    <property type="entry name" value="G6P_1-epimerase"/>
</dbReference>
<feature type="active site" evidence="5">
    <location>
        <position position="179"/>
    </location>
</feature>
<protein>
    <recommendedName>
        <fullName evidence="4">Putative glucose-6-phosphate 1-epimerase</fullName>
        <ecNumber evidence="4">5.1.3.15</ecNumber>
    </recommendedName>
</protein>
<keyword evidence="3 4" id="KW-0413">Isomerase</keyword>
<comment type="caution">
    <text evidence="7">The sequence shown here is derived from an EMBL/GenBank/DDBJ whole genome shotgun (WGS) entry which is preliminary data.</text>
</comment>
<dbReference type="GO" id="GO:0047938">
    <property type="term" value="F:glucose-6-phosphate 1-epimerase activity"/>
    <property type="evidence" value="ECO:0007669"/>
    <property type="project" value="UniProtKB-UniRule"/>
</dbReference>
<evidence type="ECO:0000256" key="6">
    <source>
        <dbReference type="SAM" id="MobiDB-lite"/>
    </source>
</evidence>
<dbReference type="GO" id="GO:0030246">
    <property type="term" value="F:carbohydrate binding"/>
    <property type="evidence" value="ECO:0007669"/>
    <property type="project" value="UniProtKB-UniRule"/>
</dbReference>
<dbReference type="PANTHER" id="PTHR11122">
    <property type="entry name" value="APOSPORY-ASSOCIATED PROTEIN C-RELATED"/>
    <property type="match status" value="1"/>
</dbReference>
<dbReference type="InterPro" id="IPR008183">
    <property type="entry name" value="Aldose_1/G6P_1-epimerase"/>
</dbReference>
<evidence type="ECO:0000313" key="8">
    <source>
        <dbReference type="Proteomes" id="UP000823854"/>
    </source>
</evidence>